<evidence type="ECO:0000313" key="3">
    <source>
        <dbReference type="Proteomes" id="UP000785613"/>
    </source>
</evidence>
<sequence length="104" mass="11681">MRHGVRQLVHFDYDALGRRIRKTDESGVTSFLWDVLQMMQEQRGSEMATYLYEPGGYVPLARVDRRGDGAEQKRAAANDADGGTQGHLQKPAQPWHHSGSTLLT</sequence>
<organism evidence="2 3">
    <name type="scientific">Massilia rubra</name>
    <dbReference type="NCBI Taxonomy" id="2607910"/>
    <lineage>
        <taxon>Bacteria</taxon>
        <taxon>Pseudomonadati</taxon>
        <taxon>Pseudomonadota</taxon>
        <taxon>Betaproteobacteria</taxon>
        <taxon>Burkholderiales</taxon>
        <taxon>Oxalobacteraceae</taxon>
        <taxon>Telluria group</taxon>
        <taxon>Massilia</taxon>
    </lineage>
</organism>
<evidence type="ECO:0000256" key="1">
    <source>
        <dbReference type="SAM" id="MobiDB-lite"/>
    </source>
</evidence>
<reference evidence="2 3" key="1">
    <citation type="submission" date="2019-09" db="EMBL/GenBank/DDBJ databases">
        <title>Taxonomy of Antarctic Massilia spp.: description of Massilia rubra sp. nov., Massilia aquatica sp. nov., Massilia mucilaginosa sp. nov., Massilia frigida sp. nov. isolated from streams, lakes and regoliths.</title>
        <authorList>
            <person name="Holochova P."/>
            <person name="Sedlacek I."/>
            <person name="Kralova S."/>
            <person name="Maslanova I."/>
            <person name="Busse H.-J."/>
            <person name="Stankova E."/>
            <person name="Vrbovska V."/>
            <person name="Kovarovic V."/>
            <person name="Bartak M."/>
            <person name="Svec P."/>
            <person name="Pantucek R."/>
        </authorList>
    </citation>
    <scope>NUCLEOTIDE SEQUENCE [LARGE SCALE GENOMIC DNA]</scope>
    <source>
        <strain evidence="2 3">CCM 8692</strain>
    </source>
</reference>
<feature type="region of interest" description="Disordered" evidence="1">
    <location>
        <begin position="64"/>
        <end position="104"/>
    </location>
</feature>
<feature type="compositionally biased region" description="Basic and acidic residues" evidence="1">
    <location>
        <begin position="64"/>
        <end position="76"/>
    </location>
</feature>
<dbReference type="EMBL" id="VUYU01000020">
    <property type="protein sequence ID" value="NHZ36654.1"/>
    <property type="molecule type" value="Genomic_DNA"/>
</dbReference>
<keyword evidence="3" id="KW-1185">Reference proteome</keyword>
<proteinExistence type="predicted"/>
<dbReference type="Proteomes" id="UP000785613">
    <property type="component" value="Unassembled WGS sequence"/>
</dbReference>
<comment type="caution">
    <text evidence="2">The sequence shown here is derived from an EMBL/GenBank/DDBJ whole genome shotgun (WGS) entry which is preliminary data.</text>
</comment>
<evidence type="ECO:0008006" key="4">
    <source>
        <dbReference type="Google" id="ProtNLM"/>
    </source>
</evidence>
<dbReference type="Gene3D" id="2.180.10.10">
    <property type="entry name" value="RHS repeat-associated core"/>
    <property type="match status" value="1"/>
</dbReference>
<evidence type="ECO:0000313" key="2">
    <source>
        <dbReference type="EMBL" id="NHZ36654.1"/>
    </source>
</evidence>
<gene>
    <name evidence="2" type="ORF">F0185_24105</name>
</gene>
<name>A0ABX0LRM1_9BURK</name>
<protein>
    <recommendedName>
        <fullName evidence="4">RHS repeat protein</fullName>
    </recommendedName>
</protein>
<accession>A0ABX0LRM1</accession>